<comment type="caution">
    <text evidence="1">The sequence shown here is derived from an EMBL/GenBank/DDBJ whole genome shotgun (WGS) entry which is preliminary data.</text>
</comment>
<evidence type="ECO:0000313" key="2">
    <source>
        <dbReference type="Proteomes" id="UP001597413"/>
    </source>
</evidence>
<proteinExistence type="predicted"/>
<dbReference type="Proteomes" id="UP001597413">
    <property type="component" value="Unassembled WGS sequence"/>
</dbReference>
<sequence length="912" mass="95899">NTRYIVDVIELSCLPQDLAGLWVDDERAEWSTGAVAHAFVTAGDDPGDVGPLAKSASATPGAGQIYVGRSVAVYDGDDGPHIFVKHFDGTQTAADPYLVWAFGADPDYPWTADHIGTGKSYVVVTTCYNSDELTSYPTYLWELAPLPMYDPRLDTTVGGAGAHRWGDRASYAPTRNPAVIAYNIARGVYRGAEWIFGGRNLAAWRLPFAEWVAAMNACDAPVALASGGTEPAYRCGAEITVDMEPLSVLEELGRAANLRFAEVGGMLKPLVDLPGAAVLSITDEDILITEGQSYRPFAAVSETFNALSATYPEPQEKWASKDAPEYIDAVATADDGGRYLPTSLSYPAAPYADQVQRLMRMQMRDYRRQRTHQFHLPPMAYALEPLDMISWSSARNGYAAKAFLVESVQKTAGMCVGVTLREVDPADYDWSSDFELPRTVTVPANPVQTAQGIEGFAASAVMVTDARSRARVPAVRVSCASDEVGVSALRVQIRKDGEATASFDTALPYGAPHHWTLTGVAPETTYHVRGALLSDLTGAFVWSGEIAVTTGAVEITRDDLAADVQGAIDAAQARAEAAAAAANEVQGNLDAAVDTLRTEAAEALAPVAIDLAEARADLEAMRPDQRAVAARVDALGAALTSALLAVSAAQTRMADAGIYVDPATGTARIEAVGRIDDALSAVSLSLDALAGQIALRATYADVSAAVSEALLDPTQIPVIDDLTARITDVQLTLDSLAATVALSASQIEIDGIAATLGTVSTALDAALATLETVVTRSEFDAAASRLTTVEETLGAFDGARYSLMLTDAVVQGRRLDDAARASVAALVQGYAAREVTRTDIALAGQDMRALVDEDRVALATLRTELGAAIDGSAALVVQEARARATADSAQAAQISALQASVAETSAAVSGEA</sequence>
<evidence type="ECO:0000313" key="1">
    <source>
        <dbReference type="EMBL" id="MFD2175942.1"/>
    </source>
</evidence>
<organism evidence="1 2">
    <name type="scientific">Rhodobacter lacus</name>
    <dbReference type="NCBI Taxonomy" id="1641972"/>
    <lineage>
        <taxon>Bacteria</taxon>
        <taxon>Pseudomonadati</taxon>
        <taxon>Pseudomonadota</taxon>
        <taxon>Alphaproteobacteria</taxon>
        <taxon>Rhodobacterales</taxon>
        <taxon>Rhodobacter group</taxon>
        <taxon>Rhodobacter</taxon>
    </lineage>
</organism>
<reference evidence="2" key="1">
    <citation type="journal article" date="2019" name="Int. J. Syst. Evol. Microbiol.">
        <title>The Global Catalogue of Microorganisms (GCM) 10K type strain sequencing project: providing services to taxonomists for standard genome sequencing and annotation.</title>
        <authorList>
            <consortium name="The Broad Institute Genomics Platform"/>
            <consortium name="The Broad Institute Genome Sequencing Center for Infectious Disease"/>
            <person name="Wu L."/>
            <person name="Ma J."/>
        </authorList>
    </citation>
    <scope>NUCLEOTIDE SEQUENCE [LARGE SCALE GENOMIC DNA]</scope>
    <source>
        <strain evidence="2">CCUG 55131</strain>
    </source>
</reference>
<accession>A0ABW5AC71</accession>
<feature type="non-terminal residue" evidence="1">
    <location>
        <position position="912"/>
    </location>
</feature>
<evidence type="ECO:0008006" key="3">
    <source>
        <dbReference type="Google" id="ProtNLM"/>
    </source>
</evidence>
<keyword evidence="2" id="KW-1185">Reference proteome</keyword>
<feature type="non-terminal residue" evidence="1">
    <location>
        <position position="1"/>
    </location>
</feature>
<name>A0ABW5AC71_9RHOB</name>
<protein>
    <recommendedName>
        <fullName evidence="3">Tip attachment protein J domain-containing protein</fullName>
    </recommendedName>
</protein>
<gene>
    <name evidence="1" type="ORF">ACFSM0_17765</name>
</gene>
<dbReference type="EMBL" id="JBHUIX010000029">
    <property type="protein sequence ID" value="MFD2175942.1"/>
    <property type="molecule type" value="Genomic_DNA"/>
</dbReference>